<evidence type="ECO:0000256" key="1">
    <source>
        <dbReference type="SAM" id="MobiDB-lite"/>
    </source>
</evidence>
<comment type="caution">
    <text evidence="2">The sequence shown here is derived from an EMBL/GenBank/DDBJ whole genome shotgun (WGS) entry which is preliminary data.</text>
</comment>
<keyword evidence="3" id="KW-1185">Reference proteome</keyword>
<feature type="region of interest" description="Disordered" evidence="1">
    <location>
        <begin position="59"/>
        <end position="120"/>
    </location>
</feature>
<organism evidence="2 3">
    <name type="scientific">Solanum tuberosum</name>
    <name type="common">Potato</name>
    <dbReference type="NCBI Taxonomy" id="4113"/>
    <lineage>
        <taxon>Eukaryota</taxon>
        <taxon>Viridiplantae</taxon>
        <taxon>Streptophyta</taxon>
        <taxon>Embryophyta</taxon>
        <taxon>Tracheophyta</taxon>
        <taxon>Spermatophyta</taxon>
        <taxon>Magnoliopsida</taxon>
        <taxon>eudicotyledons</taxon>
        <taxon>Gunneridae</taxon>
        <taxon>Pentapetalae</taxon>
        <taxon>asterids</taxon>
        <taxon>lamiids</taxon>
        <taxon>Solanales</taxon>
        <taxon>Solanaceae</taxon>
        <taxon>Solanoideae</taxon>
        <taxon>Solaneae</taxon>
        <taxon>Solanum</taxon>
    </lineage>
</organism>
<evidence type="ECO:0000313" key="3">
    <source>
        <dbReference type="Proteomes" id="UP000826656"/>
    </source>
</evidence>
<dbReference type="EMBL" id="JAIVGD010000011">
    <property type="protein sequence ID" value="KAH0770385.1"/>
    <property type="molecule type" value="Genomic_DNA"/>
</dbReference>
<gene>
    <name evidence="2" type="ORF">KY290_014366</name>
</gene>
<evidence type="ECO:0000313" key="2">
    <source>
        <dbReference type="EMBL" id="KAH0770385.1"/>
    </source>
</evidence>
<proteinExistence type="predicted"/>
<accession>A0ABQ7VRE6</accession>
<sequence length="120" mass="12795">MFGCTHPEAPFYEAPPPRGTMCACCASSPRSTRRTLRPLDPEARTTCLEARACLGVVGQRGAPSAPRNAPCEHRSPPPPLTTRNEPCVPQGSTPPPGPPRHKSYVPRGPPPPLGPRNEDA</sequence>
<name>A0ABQ7VRE6_SOLTU</name>
<protein>
    <submittedName>
        <fullName evidence="2">Uncharacterized protein</fullName>
    </submittedName>
</protein>
<reference evidence="2 3" key="1">
    <citation type="journal article" date="2021" name="bioRxiv">
        <title>Chromosome-scale and haplotype-resolved genome assembly of a tetraploid potato cultivar.</title>
        <authorList>
            <person name="Sun H."/>
            <person name="Jiao W.-B."/>
            <person name="Krause K."/>
            <person name="Campoy J.A."/>
            <person name="Goel M."/>
            <person name="Folz-Donahue K."/>
            <person name="Kukat C."/>
            <person name="Huettel B."/>
            <person name="Schneeberger K."/>
        </authorList>
    </citation>
    <scope>NUCLEOTIDE SEQUENCE [LARGE SCALE GENOMIC DNA]</scope>
    <source>
        <strain evidence="2">SolTubOtavaFocal</strain>
        <tissue evidence="2">Leaves</tissue>
    </source>
</reference>
<dbReference type="Proteomes" id="UP000826656">
    <property type="component" value="Unassembled WGS sequence"/>
</dbReference>